<dbReference type="AlphaFoldDB" id="L9YKX0"/>
<dbReference type="RefSeq" id="WP_006187010.1">
    <property type="nucleotide sequence ID" value="NZ_AOII01000095.1"/>
</dbReference>
<dbReference type="EMBL" id="AOII01000095">
    <property type="protein sequence ID" value="ELY73543.1"/>
    <property type="molecule type" value="Genomic_DNA"/>
</dbReference>
<name>L9YKX0_9EURY</name>
<protein>
    <submittedName>
        <fullName evidence="2">Uncharacterized protein</fullName>
    </submittedName>
</protein>
<gene>
    <name evidence="2" type="ORF">C487_17350</name>
</gene>
<organism evidence="2 3">
    <name type="scientific">Natrinema pallidum DSM 3751</name>
    <dbReference type="NCBI Taxonomy" id="1227495"/>
    <lineage>
        <taxon>Archaea</taxon>
        <taxon>Methanobacteriati</taxon>
        <taxon>Methanobacteriota</taxon>
        <taxon>Stenosarchaea group</taxon>
        <taxon>Halobacteria</taxon>
        <taxon>Halobacteriales</taxon>
        <taxon>Natrialbaceae</taxon>
        <taxon>Natrinema</taxon>
    </lineage>
</organism>
<proteinExistence type="predicted"/>
<evidence type="ECO:0000313" key="3">
    <source>
        <dbReference type="Proteomes" id="UP000011618"/>
    </source>
</evidence>
<dbReference type="PATRIC" id="fig|1227495.3.peg.3469"/>
<evidence type="ECO:0000313" key="2">
    <source>
        <dbReference type="EMBL" id="ELY73543.1"/>
    </source>
</evidence>
<comment type="caution">
    <text evidence="2">The sequence shown here is derived from an EMBL/GenBank/DDBJ whole genome shotgun (WGS) entry which is preliminary data.</text>
</comment>
<feature type="compositionally biased region" description="Acidic residues" evidence="1">
    <location>
        <begin position="145"/>
        <end position="167"/>
    </location>
</feature>
<feature type="region of interest" description="Disordered" evidence="1">
    <location>
        <begin position="129"/>
        <end position="167"/>
    </location>
</feature>
<reference evidence="2 3" key="1">
    <citation type="journal article" date="2014" name="PLoS Genet.">
        <title>Phylogenetically driven sequencing of extremely halophilic archaea reveals strategies for static and dynamic osmo-response.</title>
        <authorList>
            <person name="Becker E.A."/>
            <person name="Seitzer P.M."/>
            <person name="Tritt A."/>
            <person name="Larsen D."/>
            <person name="Krusor M."/>
            <person name="Yao A.I."/>
            <person name="Wu D."/>
            <person name="Madern D."/>
            <person name="Eisen J.A."/>
            <person name="Darling A.E."/>
            <person name="Facciotti M.T."/>
        </authorList>
    </citation>
    <scope>NUCLEOTIDE SEQUENCE [LARGE SCALE GENOMIC DNA]</scope>
    <source>
        <strain evidence="2 3">DSM 3751</strain>
    </source>
</reference>
<feature type="compositionally biased region" description="Basic and acidic residues" evidence="1">
    <location>
        <begin position="131"/>
        <end position="140"/>
    </location>
</feature>
<evidence type="ECO:0000256" key="1">
    <source>
        <dbReference type="SAM" id="MobiDB-lite"/>
    </source>
</evidence>
<dbReference type="Proteomes" id="UP000011618">
    <property type="component" value="Unassembled WGS sequence"/>
</dbReference>
<accession>L9YKX0</accession>
<sequence length="167" mass="19451">MVQMDRTKELTKVLPRSREEINIEIEVTGSDGETVTVQISRPNTDLSQQTGEKYKDHRWGRNRFWYEVMEDALDDTEYEVKSETHKTNSGNVYFRGGKIEFDYYEEARIDDVVEMVLQELDKVIILQSRKRSTENKKTEAAQEQVSEDLADDLESIFTEGDEEGQSI</sequence>